<dbReference type="GO" id="GO:0000177">
    <property type="term" value="C:cytoplasmic exosome (RNase complex)"/>
    <property type="evidence" value="ECO:0007669"/>
    <property type="project" value="TreeGrafter"/>
</dbReference>
<evidence type="ECO:0000259" key="6">
    <source>
        <dbReference type="Pfam" id="PF03725"/>
    </source>
</evidence>
<dbReference type="SUPFAM" id="SSF54211">
    <property type="entry name" value="Ribosomal protein S5 domain 2-like"/>
    <property type="match status" value="1"/>
</dbReference>
<proteinExistence type="inferred from homology"/>
<dbReference type="Gene3D" id="3.30.230.70">
    <property type="entry name" value="GHMP Kinase, N-terminal domain"/>
    <property type="match status" value="1"/>
</dbReference>
<evidence type="ECO:0000259" key="5">
    <source>
        <dbReference type="Pfam" id="PF01138"/>
    </source>
</evidence>
<dbReference type="GO" id="GO:0035925">
    <property type="term" value="F:mRNA 3'-UTR AU-rich region binding"/>
    <property type="evidence" value="ECO:0007669"/>
    <property type="project" value="TreeGrafter"/>
</dbReference>
<feature type="domain" description="Exoribonuclease phosphorolytic" evidence="5">
    <location>
        <begin position="32"/>
        <end position="166"/>
    </location>
</feature>
<dbReference type="Proteomes" id="UP000288215">
    <property type="component" value="Unassembled WGS sequence"/>
</dbReference>
<dbReference type="HAMAP" id="MF_00622">
    <property type="entry name" value="Exosome_Rrp42"/>
    <property type="match status" value="1"/>
</dbReference>
<evidence type="ECO:0000313" key="7">
    <source>
        <dbReference type="EMBL" id="RWX72802.1"/>
    </source>
</evidence>
<name>A0A3S3SQW9_METS7</name>
<reference evidence="7 8" key="1">
    <citation type="submission" date="2018-12" db="EMBL/GenBank/DDBJ databases">
        <title>The complete genome of the methanogenic archaea of the candidate phylum Verstraetearchaeota, obtained from the metagenome of underground thermal water.</title>
        <authorList>
            <person name="Kadnikov V.V."/>
            <person name="Mardanov A.V."/>
            <person name="Beletsky A.V."/>
            <person name="Karnachuk O.V."/>
            <person name="Ravin N.V."/>
        </authorList>
    </citation>
    <scope>NUCLEOTIDE SEQUENCE [LARGE SCALE GENOMIC DNA]</scope>
    <source>
        <strain evidence="7">Ch88</strain>
    </source>
</reference>
<dbReference type="InterPro" id="IPR036345">
    <property type="entry name" value="ExoRNase_PH_dom2_sf"/>
</dbReference>
<evidence type="ECO:0000256" key="2">
    <source>
        <dbReference type="ARBA" id="ARBA00022490"/>
    </source>
</evidence>
<gene>
    <name evidence="4" type="primary">rrp42</name>
    <name evidence="7" type="ORF">Metus_0776</name>
</gene>
<dbReference type="GO" id="GO:0004527">
    <property type="term" value="F:exonuclease activity"/>
    <property type="evidence" value="ECO:0007669"/>
    <property type="project" value="UniProtKB-KW"/>
</dbReference>
<dbReference type="InterPro" id="IPR050590">
    <property type="entry name" value="Exosome_comp_Rrp42_subfam"/>
</dbReference>
<evidence type="ECO:0000256" key="1">
    <source>
        <dbReference type="ARBA" id="ARBA00004496"/>
    </source>
</evidence>
<comment type="function">
    <text evidence="4">Non-catalytic component of the exosome, which is a complex involved in RNA degradation. Contributes to the structuring of the Rrp41 active site.</text>
</comment>
<keyword evidence="7" id="KW-0540">Nuclease</keyword>
<feature type="domain" description="Exoribonuclease phosphorolytic" evidence="6">
    <location>
        <begin position="188"/>
        <end position="253"/>
    </location>
</feature>
<keyword evidence="7" id="KW-0378">Hydrolase</keyword>
<dbReference type="PANTHER" id="PTHR11097">
    <property type="entry name" value="EXOSOME COMPLEX EXONUCLEASE RIBOSOMAL RNA PROCESSING PROTEIN"/>
    <property type="match status" value="1"/>
</dbReference>
<keyword evidence="2 4" id="KW-0963">Cytoplasm</keyword>
<dbReference type="InterPro" id="IPR020869">
    <property type="entry name" value="Rrp42_archaea"/>
</dbReference>
<dbReference type="InterPro" id="IPR001247">
    <property type="entry name" value="ExoRNase_PH_dom1"/>
</dbReference>
<evidence type="ECO:0000313" key="8">
    <source>
        <dbReference type="Proteomes" id="UP000288215"/>
    </source>
</evidence>
<accession>A0A3S3SQW9</accession>
<comment type="similarity">
    <text evidence="4">Belongs to the RNase PH family. Rrp42 subfamily.</text>
</comment>
<organism evidence="7 8">
    <name type="scientific">Methanosuratincola subterraneus</name>
    <dbReference type="NCBI Taxonomy" id="2593994"/>
    <lineage>
        <taxon>Archaea</taxon>
        <taxon>Thermoproteota</taxon>
        <taxon>Methanosuratincolia</taxon>
        <taxon>Candidatus Methanomethylicales</taxon>
        <taxon>Candidatus Methanomethylicaceae</taxon>
        <taxon>Candidatus Methanosuratincola (ex Vanwonterghem et al. 2016)</taxon>
    </lineage>
</organism>
<dbReference type="InterPro" id="IPR020568">
    <property type="entry name" value="Ribosomal_Su5_D2-typ_SF"/>
</dbReference>
<dbReference type="AlphaFoldDB" id="A0A3S3SQW9"/>
<dbReference type="Pfam" id="PF01138">
    <property type="entry name" value="RNase_PH"/>
    <property type="match status" value="1"/>
</dbReference>
<keyword evidence="7" id="KW-0269">Exonuclease</keyword>
<dbReference type="GO" id="GO:0016075">
    <property type="term" value="P:rRNA catabolic process"/>
    <property type="evidence" value="ECO:0007669"/>
    <property type="project" value="TreeGrafter"/>
</dbReference>
<dbReference type="FunFam" id="3.30.230.70:FF:000017">
    <property type="entry name" value="Exosome complex component Rrp42"/>
    <property type="match status" value="1"/>
</dbReference>
<dbReference type="EMBL" id="RXGA01000003">
    <property type="protein sequence ID" value="RWX72802.1"/>
    <property type="molecule type" value="Genomic_DNA"/>
</dbReference>
<dbReference type="Pfam" id="PF03725">
    <property type="entry name" value="RNase_PH_C"/>
    <property type="match status" value="1"/>
</dbReference>
<evidence type="ECO:0000256" key="3">
    <source>
        <dbReference type="ARBA" id="ARBA00022835"/>
    </source>
</evidence>
<dbReference type="SUPFAM" id="SSF55666">
    <property type="entry name" value="Ribonuclease PH domain 2-like"/>
    <property type="match status" value="1"/>
</dbReference>
<dbReference type="PANTHER" id="PTHR11097:SF8">
    <property type="entry name" value="EXOSOME COMPLEX COMPONENT RRP42"/>
    <property type="match status" value="1"/>
</dbReference>
<dbReference type="InterPro" id="IPR015847">
    <property type="entry name" value="ExoRNase_PH_dom2"/>
</dbReference>
<comment type="caution">
    <text evidence="7">The sequence shown here is derived from an EMBL/GenBank/DDBJ whole genome shotgun (WGS) entry which is preliminary data.</text>
</comment>
<evidence type="ECO:0000256" key="4">
    <source>
        <dbReference type="HAMAP-Rule" id="MF_00622"/>
    </source>
</evidence>
<keyword evidence="3 4" id="KW-0271">Exosome</keyword>
<dbReference type="NCBIfam" id="NF003282">
    <property type="entry name" value="PRK04282.1-1"/>
    <property type="match status" value="1"/>
</dbReference>
<protein>
    <recommendedName>
        <fullName evidence="4">Exosome complex component Rrp42</fullName>
    </recommendedName>
</protein>
<sequence length="276" mass="30214">MSQRIVPTVKRRQIIELSESGRRMDGRTLTDYREVTIQTGLVEKAEGSALVSIGGTKVIAGIKFEVGDPFPDIPNEGVMQVGAEFVPFASPEFEPGKPDEVAVELARVVDRGLRESKVLDTTKLCLIPGKKVWIVHVDVYILDHCGNLIDAAALAALSAMLTASMPEACIEGDTVKLTGKRLPMPLTDIPINITLAKIGNKLFVDPSFEEEEVLDCRLSVAFKQNGMLCAMQKGESGYLTPEEVLRAVEIAKDKSQEIRKKVVESLKLNCDKVGEY</sequence>
<comment type="subcellular location">
    <subcellularLocation>
        <location evidence="1 4">Cytoplasm</location>
    </subcellularLocation>
</comment>
<dbReference type="InterPro" id="IPR027408">
    <property type="entry name" value="PNPase/RNase_PH_dom_sf"/>
</dbReference>
<comment type="subunit">
    <text evidence="4">Component of the archaeal exosome complex. Forms a hexameric ring-like arrangement composed of 3 Rrp41-Rrp42 heterodimers. The hexameric ring associates with a trimer of Rrp4 and/or Csl4 subunits.</text>
</comment>